<organism evidence="2 3">
    <name type="scientific">Paenibacillus algorifonticola</name>
    <dbReference type="NCBI Taxonomy" id="684063"/>
    <lineage>
        <taxon>Bacteria</taxon>
        <taxon>Bacillati</taxon>
        <taxon>Bacillota</taxon>
        <taxon>Bacilli</taxon>
        <taxon>Bacillales</taxon>
        <taxon>Paenibacillaceae</taxon>
        <taxon>Paenibacillus</taxon>
    </lineage>
</organism>
<reference evidence="3" key="1">
    <citation type="submission" date="2016-10" db="EMBL/GenBank/DDBJ databases">
        <authorList>
            <person name="Varghese N."/>
            <person name="Submissions S."/>
        </authorList>
    </citation>
    <scope>NUCLEOTIDE SEQUENCE [LARGE SCALE GENOMIC DNA]</scope>
    <source>
        <strain evidence="3">CGMCC 1.10223</strain>
    </source>
</reference>
<protein>
    <submittedName>
        <fullName evidence="2">Uncharacterized protein</fullName>
    </submittedName>
</protein>
<evidence type="ECO:0000313" key="3">
    <source>
        <dbReference type="Proteomes" id="UP000183410"/>
    </source>
</evidence>
<feature type="compositionally biased region" description="Basic and acidic residues" evidence="1">
    <location>
        <begin position="45"/>
        <end position="61"/>
    </location>
</feature>
<sequence>MDQSPATEDTQHTTNGETKKAQEAPRVKKKKGTKTTGYLPTQEKANGEAKKPHQKKPDKTPKKPILKQPAQKLANQADKEKLKQDEKSKQALSGLATQTETKKHAQTNSSQTRTPRNQE</sequence>
<feature type="compositionally biased region" description="Basic and acidic residues" evidence="1">
    <location>
        <begin position="77"/>
        <end position="89"/>
    </location>
</feature>
<keyword evidence="3" id="KW-1185">Reference proteome</keyword>
<accession>A0A1I2BZH4</accession>
<gene>
    <name evidence="2" type="ORF">SAMN04487969_104176</name>
</gene>
<dbReference type="Proteomes" id="UP000183410">
    <property type="component" value="Unassembled WGS sequence"/>
</dbReference>
<feature type="compositionally biased region" description="Polar residues" evidence="1">
    <location>
        <begin position="106"/>
        <end position="119"/>
    </location>
</feature>
<feature type="compositionally biased region" description="Polar residues" evidence="1">
    <location>
        <begin position="1"/>
        <end position="16"/>
    </location>
</feature>
<dbReference type="AlphaFoldDB" id="A0A1I2BZH4"/>
<dbReference type="EMBL" id="FONN01000004">
    <property type="protein sequence ID" value="SFE61551.1"/>
    <property type="molecule type" value="Genomic_DNA"/>
</dbReference>
<feature type="compositionally biased region" description="Basic and acidic residues" evidence="1">
    <location>
        <begin position="17"/>
        <end position="26"/>
    </location>
</feature>
<feature type="region of interest" description="Disordered" evidence="1">
    <location>
        <begin position="1"/>
        <end position="119"/>
    </location>
</feature>
<evidence type="ECO:0000313" key="2">
    <source>
        <dbReference type="EMBL" id="SFE61551.1"/>
    </source>
</evidence>
<proteinExistence type="predicted"/>
<name>A0A1I2BZH4_9BACL</name>
<evidence type="ECO:0000256" key="1">
    <source>
        <dbReference type="SAM" id="MobiDB-lite"/>
    </source>
</evidence>